<dbReference type="NCBIfam" id="NF045728">
    <property type="entry name" value="glycosyl_F510_1955"/>
    <property type="match status" value="1"/>
</dbReference>
<dbReference type="EMBL" id="WNZX01000020">
    <property type="protein sequence ID" value="MUG73052.1"/>
    <property type="molecule type" value="Genomic_DNA"/>
</dbReference>
<dbReference type="Gene3D" id="2.130.10.10">
    <property type="entry name" value="YVTN repeat-like/Quinoprotein amine dehydrogenase"/>
    <property type="match status" value="1"/>
</dbReference>
<sequence length="213" mass="22467">MAVVIAAAVTACSKKTADDGHGSHDAGGTAFTHIHGLGYSSDGKRLLIPALNGLKVYADGKWSDAPGEKHDYMGFSMADNGFYSSGHPAVGSTYKNPMGLIKSTDEGKSITVLALEGEVELHGMSVSYRTHTVYVLNSEPKSKMKHAGLFYSRDEGKTWVNSPMTGLSGQITAFAVHPTQDTIVTIGTTSGAYLSKDNGQTFAAVYTDQPVSA</sequence>
<name>A0A7X2ZDW4_9BACL</name>
<organism evidence="1 2">
    <name type="scientific">Paenibacillus validus</name>
    <dbReference type="NCBI Taxonomy" id="44253"/>
    <lineage>
        <taxon>Bacteria</taxon>
        <taxon>Bacillati</taxon>
        <taxon>Bacillota</taxon>
        <taxon>Bacilli</taxon>
        <taxon>Bacillales</taxon>
        <taxon>Paenibacillaceae</taxon>
        <taxon>Paenibacillus</taxon>
    </lineage>
</organism>
<evidence type="ECO:0000313" key="1">
    <source>
        <dbReference type="EMBL" id="MUG73052.1"/>
    </source>
</evidence>
<proteinExistence type="predicted"/>
<evidence type="ECO:0008006" key="3">
    <source>
        <dbReference type="Google" id="ProtNLM"/>
    </source>
</evidence>
<dbReference type="Proteomes" id="UP000450917">
    <property type="component" value="Unassembled WGS sequence"/>
</dbReference>
<dbReference type="SUPFAM" id="SSF110296">
    <property type="entry name" value="Oligoxyloglucan reducing end-specific cellobiohydrolase"/>
    <property type="match status" value="1"/>
</dbReference>
<accession>A0A7X2ZDW4</accession>
<dbReference type="AlphaFoldDB" id="A0A7X2ZDW4"/>
<dbReference type="InterPro" id="IPR054817">
    <property type="entry name" value="Glycosyl_F510_1955-like"/>
</dbReference>
<dbReference type="RefSeq" id="WP_141336075.1">
    <property type="nucleotide sequence ID" value="NZ_JBDLZV010000001.1"/>
</dbReference>
<protein>
    <recommendedName>
        <fullName evidence="3">Glycosyl hydrolase</fullName>
    </recommendedName>
</protein>
<comment type="caution">
    <text evidence="1">The sequence shown here is derived from an EMBL/GenBank/DDBJ whole genome shotgun (WGS) entry which is preliminary data.</text>
</comment>
<evidence type="ECO:0000313" key="2">
    <source>
        <dbReference type="Proteomes" id="UP000450917"/>
    </source>
</evidence>
<gene>
    <name evidence="1" type="ORF">GNP93_20685</name>
</gene>
<dbReference type="InterPro" id="IPR015943">
    <property type="entry name" value="WD40/YVTN_repeat-like_dom_sf"/>
</dbReference>
<keyword evidence="2" id="KW-1185">Reference proteome</keyword>
<reference evidence="1 2" key="1">
    <citation type="submission" date="2019-11" db="EMBL/GenBank/DDBJ databases">
        <title>Draft genome sequences of five Paenibacillus species of dairy origin.</title>
        <authorList>
            <person name="Olajide A.M."/>
            <person name="Chen S."/>
            <person name="Lapointe G."/>
        </authorList>
    </citation>
    <scope>NUCLEOTIDE SEQUENCE [LARGE SCALE GENOMIC DNA]</scope>
    <source>
        <strain evidence="1 2">2CS3</strain>
    </source>
</reference>